<reference evidence="1 2" key="1">
    <citation type="submission" date="2016-10" db="EMBL/GenBank/DDBJ databases">
        <title>Paenibacillus species isolates.</title>
        <authorList>
            <person name="Beno S.M."/>
        </authorList>
    </citation>
    <scope>NUCLEOTIDE SEQUENCE [LARGE SCALE GENOMIC DNA]</scope>
    <source>
        <strain evidence="1 2">FSL H7-0604</strain>
    </source>
</reference>
<name>A0A1R0X1P7_9BACL</name>
<proteinExistence type="predicted"/>
<accession>A0A1R0X1P7</accession>
<comment type="caution">
    <text evidence="1">The sequence shown here is derived from an EMBL/GenBank/DDBJ whole genome shotgun (WGS) entry which is preliminary data.</text>
</comment>
<dbReference type="EMBL" id="MKQP01000041">
    <property type="protein sequence ID" value="OMD26539.1"/>
    <property type="molecule type" value="Genomic_DNA"/>
</dbReference>
<evidence type="ECO:0000313" key="1">
    <source>
        <dbReference type="EMBL" id="OMD26539.1"/>
    </source>
</evidence>
<dbReference type="AlphaFoldDB" id="A0A1R0X1P7"/>
<protein>
    <submittedName>
        <fullName evidence="1">Uncharacterized protein</fullName>
    </submittedName>
</protein>
<organism evidence="1 2">
    <name type="scientific">Paenibacillus odorifer</name>
    <dbReference type="NCBI Taxonomy" id="189426"/>
    <lineage>
        <taxon>Bacteria</taxon>
        <taxon>Bacillati</taxon>
        <taxon>Bacillota</taxon>
        <taxon>Bacilli</taxon>
        <taxon>Bacillales</taxon>
        <taxon>Paenibacillaceae</taxon>
        <taxon>Paenibacillus</taxon>
    </lineage>
</organism>
<gene>
    <name evidence="1" type="ORF">BJP51_26775</name>
</gene>
<dbReference type="RefSeq" id="WP_036680610.1">
    <property type="nucleotide sequence ID" value="NZ_MKQP01000041.1"/>
</dbReference>
<dbReference type="Proteomes" id="UP000187465">
    <property type="component" value="Unassembled WGS sequence"/>
</dbReference>
<sequence>MNKVTEQEFQLMKSFLEQYLRNKAVIEGYEKNEQSKSLELMDTYLNVSRCIGLVDRAIETIQDEEIKKIIVRRFMKGYRRRDVVLYFSGLGFTDRTVDRKIKHGVIQIVEAVKTWGQLHRFMSEVHEGEPVL</sequence>
<evidence type="ECO:0000313" key="2">
    <source>
        <dbReference type="Proteomes" id="UP000187465"/>
    </source>
</evidence>